<evidence type="ECO:0000313" key="1">
    <source>
        <dbReference type="EMBL" id="VEL14951.1"/>
    </source>
</evidence>
<dbReference type="Gene3D" id="1.25.40.20">
    <property type="entry name" value="Ankyrin repeat-containing domain"/>
    <property type="match status" value="1"/>
</dbReference>
<dbReference type="SMART" id="SM00248">
    <property type="entry name" value="ANK"/>
    <property type="match status" value="2"/>
</dbReference>
<gene>
    <name evidence="1" type="ORF">PXEA_LOCUS8391</name>
</gene>
<dbReference type="AlphaFoldDB" id="A0A3S4ZY73"/>
<comment type="caution">
    <text evidence="1">The sequence shown here is derived from an EMBL/GenBank/DDBJ whole genome shotgun (WGS) entry which is preliminary data.</text>
</comment>
<dbReference type="PANTHER" id="PTHR12349">
    <property type="entry name" value="ANKYRIN REPEAT AND LEM DOMAIN-CONTAINING PROTEIN 2"/>
    <property type="match status" value="1"/>
</dbReference>
<reference evidence="1" key="1">
    <citation type="submission" date="2018-11" db="EMBL/GenBank/DDBJ databases">
        <authorList>
            <consortium name="Pathogen Informatics"/>
        </authorList>
    </citation>
    <scope>NUCLEOTIDE SEQUENCE</scope>
</reference>
<dbReference type="OrthoDB" id="7446186at2759"/>
<protein>
    <submittedName>
        <fullName evidence="1">Uncharacterized protein</fullName>
    </submittedName>
</protein>
<dbReference type="Pfam" id="PF00023">
    <property type="entry name" value="Ank"/>
    <property type="match status" value="1"/>
</dbReference>
<dbReference type="PANTHER" id="PTHR12349:SF4">
    <property type="entry name" value="ANKYRIN REPEAT AND LEM DOMAIN-CONTAINING PROTEIN 2"/>
    <property type="match status" value="1"/>
</dbReference>
<keyword evidence="2" id="KW-1185">Reference proteome</keyword>
<organism evidence="1 2">
    <name type="scientific">Protopolystoma xenopodis</name>
    <dbReference type="NCBI Taxonomy" id="117903"/>
    <lineage>
        <taxon>Eukaryota</taxon>
        <taxon>Metazoa</taxon>
        <taxon>Spiralia</taxon>
        <taxon>Lophotrochozoa</taxon>
        <taxon>Platyhelminthes</taxon>
        <taxon>Monogenea</taxon>
        <taxon>Polyopisthocotylea</taxon>
        <taxon>Polystomatidea</taxon>
        <taxon>Polystomatidae</taxon>
        <taxon>Protopolystoma</taxon>
    </lineage>
</organism>
<evidence type="ECO:0000313" key="2">
    <source>
        <dbReference type="Proteomes" id="UP000784294"/>
    </source>
</evidence>
<dbReference type="EMBL" id="CAAALY010022881">
    <property type="protein sequence ID" value="VEL14951.1"/>
    <property type="molecule type" value="Genomic_DNA"/>
</dbReference>
<accession>A0A3S4ZY73</accession>
<proteinExistence type="predicted"/>
<dbReference type="SUPFAM" id="SSF48403">
    <property type="entry name" value="Ankyrin repeat"/>
    <property type="match status" value="1"/>
</dbReference>
<dbReference type="InterPro" id="IPR002110">
    <property type="entry name" value="Ankyrin_rpt"/>
</dbReference>
<name>A0A3S4ZY73_9PLAT</name>
<sequence>MKSCKESRLRIFSSYNDALEYSNSFIGSSFPEVLFKCFIAIKPKNKGEYCPFRNIKQAEYCKFRTAIERGDIAFISNCILSNPLWLVTSSDSPTLLQLRLRYNALHIAAAAGRSEMISLFLQYLDSVDIWQALYPFSDIENCLSRQKRVLDFYLNSPETGVRLFLSLERNLWRKCSLLDRKNLETPLHFASKFCRPGCVRALLSHPLTIPTIRNRGGFTPREVAATRWSRKLMGDDTISFGNSGNQLTEAKCAEIILQIFDER</sequence>
<dbReference type="InterPro" id="IPR036770">
    <property type="entry name" value="Ankyrin_rpt-contain_sf"/>
</dbReference>
<dbReference type="Proteomes" id="UP000784294">
    <property type="component" value="Unassembled WGS sequence"/>
</dbReference>